<evidence type="ECO:0000313" key="3">
    <source>
        <dbReference type="Proteomes" id="UP000707731"/>
    </source>
</evidence>
<organism evidence="2 3">
    <name type="scientific">Nocardia higoensis</name>
    <dbReference type="NCBI Taxonomy" id="228599"/>
    <lineage>
        <taxon>Bacteria</taxon>
        <taxon>Bacillati</taxon>
        <taxon>Actinomycetota</taxon>
        <taxon>Actinomycetes</taxon>
        <taxon>Mycobacteriales</taxon>
        <taxon>Nocardiaceae</taxon>
        <taxon>Nocardia</taxon>
    </lineage>
</organism>
<evidence type="ECO:0000259" key="1">
    <source>
        <dbReference type="Pfam" id="PF09407"/>
    </source>
</evidence>
<feature type="domain" description="AbiEi antitoxin C-terminal" evidence="1">
    <location>
        <begin position="85"/>
        <end position="201"/>
    </location>
</feature>
<accession>A0ABS0DGN7</accession>
<evidence type="ECO:0000313" key="2">
    <source>
        <dbReference type="EMBL" id="MBF6355858.1"/>
    </source>
</evidence>
<protein>
    <submittedName>
        <fullName evidence="2">Type IV toxin-antitoxin system AbiEi family antitoxin domain-containing protein</fullName>
    </submittedName>
</protein>
<dbReference type="EMBL" id="JADLQN010000002">
    <property type="protein sequence ID" value="MBF6355858.1"/>
    <property type="molecule type" value="Genomic_DNA"/>
</dbReference>
<comment type="caution">
    <text evidence="2">The sequence shown here is derived from an EMBL/GenBank/DDBJ whole genome shotgun (WGS) entry which is preliminary data.</text>
</comment>
<proteinExistence type="predicted"/>
<dbReference type="Pfam" id="PF09407">
    <property type="entry name" value="AbiEi_1"/>
    <property type="match status" value="1"/>
</dbReference>
<dbReference type="Proteomes" id="UP000707731">
    <property type="component" value="Unassembled WGS sequence"/>
</dbReference>
<reference evidence="2 3" key="1">
    <citation type="submission" date="2020-10" db="EMBL/GenBank/DDBJ databases">
        <title>Identification of Nocardia species via Next-generation sequencing and recognition of intraspecies genetic diversity.</title>
        <authorList>
            <person name="Li P."/>
            <person name="Li P."/>
            <person name="Lu B."/>
        </authorList>
    </citation>
    <scope>NUCLEOTIDE SEQUENCE [LARGE SCALE GENOMIC DNA]</scope>
    <source>
        <strain evidence="2 3">BJ06-0143</strain>
    </source>
</reference>
<sequence length="215" mass="23224">MVDHHSTPLPAGLWHSPLRTIRPQDATAVYANPRPEIARLTDKGLLHRVAHGYYVIVPPEHVGRTWLPGLEAVAAGIASSIYGADNAVLMGISAARMWGAIPRALATAVVAVPRQHRPITLSDRTATVRFVRRDTDALDAERAETPLGPALVTTPEQTVLDLTKRPGLGNAEADVPAAVATLYARSDHERLVQLAAAQRLMGVLRRAESWGEIRA</sequence>
<keyword evidence="3" id="KW-1185">Reference proteome</keyword>
<gene>
    <name evidence="2" type="ORF">IU449_15095</name>
</gene>
<name>A0ABS0DGN7_9NOCA</name>
<dbReference type="InterPro" id="IPR018547">
    <property type="entry name" value="AbiEi_C"/>
</dbReference>